<evidence type="ECO:0000256" key="2">
    <source>
        <dbReference type="SAM" id="Phobius"/>
    </source>
</evidence>
<dbReference type="InterPro" id="IPR038050">
    <property type="entry name" value="Neuro_actylchol_rec"/>
</dbReference>
<dbReference type="FunFam" id="1.20.58.390:FF:000048">
    <property type="entry name" value="Cholinergic receptor nicotinic epsilon subunit"/>
    <property type="match status" value="1"/>
</dbReference>
<evidence type="ECO:0000313" key="5">
    <source>
        <dbReference type="Ensembl" id="ENSPLOP00000024862.1"/>
    </source>
</evidence>
<feature type="transmembrane region" description="Helical" evidence="2">
    <location>
        <begin position="139"/>
        <end position="161"/>
    </location>
</feature>
<evidence type="ECO:0000313" key="6">
    <source>
        <dbReference type="Proteomes" id="UP000694399"/>
    </source>
</evidence>
<feature type="signal peptide" evidence="3">
    <location>
        <begin position="1"/>
        <end position="26"/>
    </location>
</feature>
<dbReference type="AlphaFoldDB" id="A0A8C8Y1D0"/>
<dbReference type="GeneTree" id="ENSGT00940000160933"/>
<sequence length="173" mass="18923">MVVATIIVMNCVIVLNLSLRTPTTHAASPRLRHVSLAPPPRRQPPRVASPPRRASSVGLLLRAEELILKKPRSELVFEGQRHRHGPWTAALCQSLGAAAPEVRCCVDAVNFVAESTRDQEASGEEVSDWVRMGKALDNICFWAALVLFGVGSSLIFLGGYFNQVPKLPYPPCM</sequence>
<protein>
    <recommendedName>
        <fullName evidence="4">Neurotransmitter-gated ion-channel transmembrane domain-containing protein</fullName>
    </recommendedName>
</protein>
<dbReference type="InterPro" id="IPR036719">
    <property type="entry name" value="Neuro-gated_channel_TM_sf"/>
</dbReference>
<dbReference type="SUPFAM" id="SSF90112">
    <property type="entry name" value="Neurotransmitter-gated ion-channel transmembrane pore"/>
    <property type="match status" value="1"/>
</dbReference>
<name>A0A8C8Y1D0_PANLE</name>
<keyword evidence="3" id="KW-0732">Signal</keyword>
<dbReference type="InterPro" id="IPR006029">
    <property type="entry name" value="Neurotrans-gated_channel_TM"/>
</dbReference>
<dbReference type="Pfam" id="PF02932">
    <property type="entry name" value="Neur_chan_memb"/>
    <property type="match status" value="1"/>
</dbReference>
<dbReference type="Ensembl" id="ENSPLOT00000027439.1">
    <property type="protein sequence ID" value="ENSPLOP00000024862.1"/>
    <property type="gene ID" value="ENSPLOG00000018216.1"/>
</dbReference>
<proteinExistence type="predicted"/>
<feature type="chain" id="PRO_5034668748" description="Neurotransmitter-gated ion-channel transmembrane domain-containing protein" evidence="3">
    <location>
        <begin position="27"/>
        <end position="173"/>
    </location>
</feature>
<dbReference type="GO" id="GO:0006811">
    <property type="term" value="P:monoatomic ion transport"/>
    <property type="evidence" value="ECO:0007669"/>
    <property type="project" value="InterPro"/>
</dbReference>
<dbReference type="GO" id="GO:0042391">
    <property type="term" value="P:regulation of membrane potential"/>
    <property type="evidence" value="ECO:0007669"/>
    <property type="project" value="UniProtKB-ARBA"/>
</dbReference>
<evidence type="ECO:0000256" key="3">
    <source>
        <dbReference type="SAM" id="SignalP"/>
    </source>
</evidence>
<feature type="domain" description="Neurotransmitter-gated ion-channel transmembrane" evidence="4">
    <location>
        <begin position="1"/>
        <end position="156"/>
    </location>
</feature>
<feature type="region of interest" description="Disordered" evidence="1">
    <location>
        <begin position="30"/>
        <end position="54"/>
    </location>
</feature>
<dbReference type="Gene3D" id="1.20.58.390">
    <property type="entry name" value="Neurotransmitter-gated ion-channel transmembrane domain"/>
    <property type="match status" value="1"/>
</dbReference>
<reference evidence="5" key="1">
    <citation type="submission" date="2025-08" db="UniProtKB">
        <authorList>
            <consortium name="Ensembl"/>
        </authorList>
    </citation>
    <scope>IDENTIFICATION</scope>
</reference>
<feature type="compositionally biased region" description="Low complexity" evidence="1">
    <location>
        <begin position="45"/>
        <end position="54"/>
    </location>
</feature>
<accession>A0A8C8Y1D0</accession>
<evidence type="ECO:0000256" key="1">
    <source>
        <dbReference type="SAM" id="MobiDB-lite"/>
    </source>
</evidence>
<reference evidence="5" key="2">
    <citation type="submission" date="2025-09" db="UniProtKB">
        <authorList>
            <consortium name="Ensembl"/>
        </authorList>
    </citation>
    <scope>IDENTIFICATION</scope>
</reference>
<dbReference type="GO" id="GO:0016020">
    <property type="term" value="C:membrane"/>
    <property type="evidence" value="ECO:0007669"/>
    <property type="project" value="InterPro"/>
</dbReference>
<dbReference type="OMA" id="YEMRERW"/>
<keyword evidence="2" id="KW-1133">Transmembrane helix</keyword>
<keyword evidence="2" id="KW-0812">Transmembrane</keyword>
<keyword evidence="6" id="KW-1185">Reference proteome</keyword>
<evidence type="ECO:0000259" key="4">
    <source>
        <dbReference type="Pfam" id="PF02932"/>
    </source>
</evidence>
<organism evidence="5 6">
    <name type="scientific">Panthera leo</name>
    <name type="common">Lion</name>
    <dbReference type="NCBI Taxonomy" id="9689"/>
    <lineage>
        <taxon>Eukaryota</taxon>
        <taxon>Metazoa</taxon>
        <taxon>Chordata</taxon>
        <taxon>Craniata</taxon>
        <taxon>Vertebrata</taxon>
        <taxon>Euteleostomi</taxon>
        <taxon>Mammalia</taxon>
        <taxon>Eutheria</taxon>
        <taxon>Laurasiatheria</taxon>
        <taxon>Carnivora</taxon>
        <taxon>Feliformia</taxon>
        <taxon>Felidae</taxon>
        <taxon>Pantherinae</taxon>
        <taxon>Panthera</taxon>
    </lineage>
</organism>
<dbReference type="Proteomes" id="UP000694399">
    <property type="component" value="Unassembled WGS sequence"/>
</dbReference>
<keyword evidence="2" id="KW-0472">Membrane</keyword>